<organism evidence="2 3">
    <name type="scientific">Aulographum hederae CBS 113979</name>
    <dbReference type="NCBI Taxonomy" id="1176131"/>
    <lineage>
        <taxon>Eukaryota</taxon>
        <taxon>Fungi</taxon>
        <taxon>Dikarya</taxon>
        <taxon>Ascomycota</taxon>
        <taxon>Pezizomycotina</taxon>
        <taxon>Dothideomycetes</taxon>
        <taxon>Pleosporomycetidae</taxon>
        <taxon>Aulographales</taxon>
        <taxon>Aulographaceae</taxon>
    </lineage>
</organism>
<evidence type="ECO:0000313" key="2">
    <source>
        <dbReference type="EMBL" id="KAF1985462.1"/>
    </source>
</evidence>
<dbReference type="Proteomes" id="UP000800041">
    <property type="component" value="Unassembled WGS sequence"/>
</dbReference>
<proteinExistence type="predicted"/>
<dbReference type="EMBL" id="ML977162">
    <property type="protein sequence ID" value="KAF1985462.1"/>
    <property type="molecule type" value="Genomic_DNA"/>
</dbReference>
<name>A0A6G1GXC5_9PEZI</name>
<reference evidence="2" key="1">
    <citation type="journal article" date="2020" name="Stud. Mycol.">
        <title>101 Dothideomycetes genomes: a test case for predicting lifestyles and emergence of pathogens.</title>
        <authorList>
            <person name="Haridas S."/>
            <person name="Albert R."/>
            <person name="Binder M."/>
            <person name="Bloem J."/>
            <person name="Labutti K."/>
            <person name="Salamov A."/>
            <person name="Andreopoulos B."/>
            <person name="Baker S."/>
            <person name="Barry K."/>
            <person name="Bills G."/>
            <person name="Bluhm B."/>
            <person name="Cannon C."/>
            <person name="Castanera R."/>
            <person name="Culley D."/>
            <person name="Daum C."/>
            <person name="Ezra D."/>
            <person name="Gonzalez J."/>
            <person name="Henrissat B."/>
            <person name="Kuo A."/>
            <person name="Liang C."/>
            <person name="Lipzen A."/>
            <person name="Lutzoni F."/>
            <person name="Magnuson J."/>
            <person name="Mondo S."/>
            <person name="Nolan M."/>
            <person name="Ohm R."/>
            <person name="Pangilinan J."/>
            <person name="Park H.-J."/>
            <person name="Ramirez L."/>
            <person name="Alfaro M."/>
            <person name="Sun H."/>
            <person name="Tritt A."/>
            <person name="Yoshinaga Y."/>
            <person name="Zwiers L.-H."/>
            <person name="Turgeon B."/>
            <person name="Goodwin S."/>
            <person name="Spatafora J."/>
            <person name="Crous P."/>
            <person name="Grigoriev I."/>
        </authorList>
    </citation>
    <scope>NUCLEOTIDE SEQUENCE</scope>
    <source>
        <strain evidence="2">CBS 113979</strain>
    </source>
</reference>
<gene>
    <name evidence="2" type="ORF">K402DRAFT_109682</name>
</gene>
<dbReference type="AlphaFoldDB" id="A0A6G1GXC5"/>
<protein>
    <submittedName>
        <fullName evidence="2">Uncharacterized protein</fullName>
    </submittedName>
</protein>
<evidence type="ECO:0000313" key="3">
    <source>
        <dbReference type="Proteomes" id="UP000800041"/>
    </source>
</evidence>
<accession>A0A6G1GXC5</accession>
<feature type="region of interest" description="Disordered" evidence="1">
    <location>
        <begin position="33"/>
        <end position="91"/>
    </location>
</feature>
<keyword evidence="3" id="KW-1185">Reference proteome</keyword>
<sequence length="91" mass="10247">MSAVEFIQASFKQPFISNSEFFSFPPFIPQQAFSRTPSPLNPPKNAHTYREGPSRLPSRFPPRGGYRARTNCSSPNLITPIKPPKPLKTRS</sequence>
<evidence type="ECO:0000256" key="1">
    <source>
        <dbReference type="SAM" id="MobiDB-lite"/>
    </source>
</evidence>